<evidence type="ECO:0000313" key="2">
    <source>
        <dbReference type="Proteomes" id="UP000483820"/>
    </source>
</evidence>
<evidence type="ECO:0000313" key="1">
    <source>
        <dbReference type="EMBL" id="KAF1761334.1"/>
    </source>
</evidence>
<accession>A0A6A5H3H1</accession>
<dbReference type="KEGG" id="crq:GCK72_009590"/>
<dbReference type="GeneID" id="78774905"/>
<name>A0A6A5H3H1_CAERE</name>
<dbReference type="GO" id="GO:0005675">
    <property type="term" value="C:transcription factor TFIIH holo complex"/>
    <property type="evidence" value="ECO:0007669"/>
    <property type="project" value="TreeGrafter"/>
</dbReference>
<dbReference type="CTD" id="78774905"/>
<protein>
    <submittedName>
        <fullName evidence="1">Uncharacterized protein</fullName>
    </submittedName>
</protein>
<proteinExistence type="predicted"/>
<organism evidence="1 2">
    <name type="scientific">Caenorhabditis remanei</name>
    <name type="common">Caenorhabditis vulgaris</name>
    <dbReference type="NCBI Taxonomy" id="31234"/>
    <lineage>
        <taxon>Eukaryota</taxon>
        <taxon>Metazoa</taxon>
        <taxon>Ecdysozoa</taxon>
        <taxon>Nematoda</taxon>
        <taxon>Chromadorea</taxon>
        <taxon>Rhabditida</taxon>
        <taxon>Rhabditina</taxon>
        <taxon>Rhabditomorpha</taxon>
        <taxon>Rhabditoidea</taxon>
        <taxon>Rhabditidae</taxon>
        <taxon>Peloderinae</taxon>
        <taxon>Caenorhabditis</taxon>
    </lineage>
</organism>
<dbReference type="PANTHER" id="PTHR12695:SF2">
    <property type="entry name" value="GENERAL TRANSCRIPTION FACTOR IIH SUBUNIT 2-RELATED"/>
    <property type="match status" value="1"/>
</dbReference>
<dbReference type="AlphaFoldDB" id="A0A6A5H3H1"/>
<dbReference type="PANTHER" id="PTHR12695">
    <property type="entry name" value="GENERAL TRANSCRIPTION FACTOR IIH SUBUNIT 2"/>
    <property type="match status" value="1"/>
</dbReference>
<dbReference type="GO" id="GO:0006289">
    <property type="term" value="P:nucleotide-excision repair"/>
    <property type="evidence" value="ECO:0007669"/>
    <property type="project" value="TreeGrafter"/>
</dbReference>
<dbReference type="EMBL" id="WUAV01000003">
    <property type="protein sequence ID" value="KAF1761334.1"/>
    <property type="molecule type" value="Genomic_DNA"/>
</dbReference>
<dbReference type="Proteomes" id="UP000483820">
    <property type="component" value="Chromosome III"/>
</dbReference>
<dbReference type="RefSeq" id="XP_053587022.1">
    <property type="nucleotide sequence ID" value="XM_053727445.1"/>
</dbReference>
<dbReference type="GO" id="GO:0006357">
    <property type="term" value="P:regulation of transcription by RNA polymerase II"/>
    <property type="evidence" value="ECO:0007669"/>
    <property type="project" value="TreeGrafter"/>
</dbReference>
<comment type="caution">
    <text evidence="1">The sequence shown here is derived from an EMBL/GenBank/DDBJ whole genome shotgun (WGS) entry which is preliminary data.</text>
</comment>
<sequence length="68" mass="7599">MDDEEQKGYTWEAGYAEGLNINDVLVEDEGGSIEKSIAKYVADSKRKARLAKRPERIRLGIVMEIQGG</sequence>
<gene>
    <name evidence="1" type="ORF">GCK72_009590</name>
</gene>
<reference evidence="1 2" key="1">
    <citation type="submission" date="2019-12" db="EMBL/GenBank/DDBJ databases">
        <title>Chromosome-level assembly of the Caenorhabditis remanei genome.</title>
        <authorList>
            <person name="Teterina A.A."/>
            <person name="Willis J.H."/>
            <person name="Phillips P.C."/>
        </authorList>
    </citation>
    <scope>NUCLEOTIDE SEQUENCE [LARGE SCALE GENOMIC DNA]</scope>
    <source>
        <strain evidence="1 2">PX506</strain>
        <tissue evidence="1">Whole organism</tissue>
    </source>
</reference>